<evidence type="ECO:0000259" key="1">
    <source>
        <dbReference type="Pfam" id="PF07727"/>
    </source>
</evidence>
<proteinExistence type="predicted"/>
<dbReference type="EMBL" id="BKCJ010534097">
    <property type="protein sequence ID" value="GFB01614.1"/>
    <property type="molecule type" value="Genomic_DNA"/>
</dbReference>
<gene>
    <name evidence="2" type="ORF">Tci_673585</name>
</gene>
<dbReference type="InterPro" id="IPR013103">
    <property type="entry name" value="RVT_2"/>
</dbReference>
<reference evidence="2" key="1">
    <citation type="journal article" date="2019" name="Sci. Rep.">
        <title>Draft genome of Tanacetum cinerariifolium, the natural source of mosquito coil.</title>
        <authorList>
            <person name="Yamashiro T."/>
            <person name="Shiraishi A."/>
            <person name="Satake H."/>
            <person name="Nakayama K."/>
        </authorList>
    </citation>
    <scope>NUCLEOTIDE SEQUENCE</scope>
</reference>
<dbReference type="AlphaFoldDB" id="A0A699KLV0"/>
<evidence type="ECO:0000313" key="2">
    <source>
        <dbReference type="EMBL" id="GFB01614.1"/>
    </source>
</evidence>
<name>A0A699KLV0_TANCI</name>
<sequence length="226" mass="26051">MKTIIMEMVEMEMEMVMVEIEMEEMVMIPEEEDRVEKFIRGLPDNIQGNVIAAELTRLQDAVRIANNLMDKKLKHYVVKNAENKRIFDTNHRDNRDPGEVLQMDVKSIFLNGKLNEEVYVKQSLGFESSEFPDYVSKLDKSLYGLNQSPMACSLVKTPMVPTNNLGPDLAGKLVNETIYREMIGSLMYLTAARSDIQFSIILYARYQSSPKESHLITVKRILMYLK</sequence>
<accession>A0A699KLV0</accession>
<dbReference type="Pfam" id="PF07727">
    <property type="entry name" value="RVT_2"/>
    <property type="match status" value="1"/>
</dbReference>
<comment type="caution">
    <text evidence="2">The sequence shown here is derived from an EMBL/GenBank/DDBJ whole genome shotgun (WGS) entry which is preliminary data.</text>
</comment>
<feature type="domain" description="Reverse transcriptase Ty1/copia-type" evidence="1">
    <location>
        <begin position="99"/>
        <end position="151"/>
    </location>
</feature>
<feature type="non-terminal residue" evidence="2">
    <location>
        <position position="226"/>
    </location>
</feature>
<organism evidence="2">
    <name type="scientific">Tanacetum cinerariifolium</name>
    <name type="common">Dalmatian daisy</name>
    <name type="synonym">Chrysanthemum cinerariifolium</name>
    <dbReference type="NCBI Taxonomy" id="118510"/>
    <lineage>
        <taxon>Eukaryota</taxon>
        <taxon>Viridiplantae</taxon>
        <taxon>Streptophyta</taxon>
        <taxon>Embryophyta</taxon>
        <taxon>Tracheophyta</taxon>
        <taxon>Spermatophyta</taxon>
        <taxon>Magnoliopsida</taxon>
        <taxon>eudicotyledons</taxon>
        <taxon>Gunneridae</taxon>
        <taxon>Pentapetalae</taxon>
        <taxon>asterids</taxon>
        <taxon>campanulids</taxon>
        <taxon>Asterales</taxon>
        <taxon>Asteraceae</taxon>
        <taxon>Asteroideae</taxon>
        <taxon>Anthemideae</taxon>
        <taxon>Anthemidinae</taxon>
        <taxon>Tanacetum</taxon>
    </lineage>
</organism>
<dbReference type="PANTHER" id="PTHR11439">
    <property type="entry name" value="GAG-POL-RELATED RETROTRANSPOSON"/>
    <property type="match status" value="1"/>
</dbReference>
<protein>
    <submittedName>
        <fullName evidence="2">Retrovirus-related Pol polyprotein from transposon TNT 1-94</fullName>
    </submittedName>
</protein>
<dbReference type="PANTHER" id="PTHR11439:SF486">
    <property type="entry name" value="RLK (RECEPTOR-LIKE KINASE) PROTEIN, PUTATIVE-RELATED"/>
    <property type="match status" value="1"/>
</dbReference>